<comment type="caution">
    <text evidence="1">The sequence shown here is derived from an EMBL/GenBank/DDBJ whole genome shotgun (WGS) entry which is preliminary data.</text>
</comment>
<reference evidence="1" key="1">
    <citation type="journal article" date="2023" name="bioRxiv">
        <title>Improved chromosome-level genome assembly for marigold (Tagetes erecta).</title>
        <authorList>
            <person name="Jiang F."/>
            <person name="Yuan L."/>
            <person name="Wang S."/>
            <person name="Wang H."/>
            <person name="Xu D."/>
            <person name="Wang A."/>
            <person name="Fan W."/>
        </authorList>
    </citation>
    <scope>NUCLEOTIDE SEQUENCE</scope>
    <source>
        <strain evidence="1">WSJ</strain>
        <tissue evidence="1">Leaf</tissue>
    </source>
</reference>
<accession>A0AAD8NWX2</accession>
<gene>
    <name evidence="1" type="ORF">QVD17_19394</name>
</gene>
<dbReference type="EMBL" id="JAUHHV010000005">
    <property type="protein sequence ID" value="KAK1424082.1"/>
    <property type="molecule type" value="Genomic_DNA"/>
</dbReference>
<keyword evidence="2" id="KW-1185">Reference proteome</keyword>
<dbReference type="Proteomes" id="UP001229421">
    <property type="component" value="Unassembled WGS sequence"/>
</dbReference>
<sequence>MQKELGFIDIEDNSKELIHLDFPTDLEMGFLNRRTIHSRSAHKQVVLAKRPVLTHFEDISKFEADEENGLSTIKGDKVIVTLYTEADIAALNSHNPKIILKKDLKPI</sequence>
<dbReference type="AlphaFoldDB" id="A0AAD8NWX2"/>
<organism evidence="1 2">
    <name type="scientific">Tagetes erecta</name>
    <name type="common">African marigold</name>
    <dbReference type="NCBI Taxonomy" id="13708"/>
    <lineage>
        <taxon>Eukaryota</taxon>
        <taxon>Viridiplantae</taxon>
        <taxon>Streptophyta</taxon>
        <taxon>Embryophyta</taxon>
        <taxon>Tracheophyta</taxon>
        <taxon>Spermatophyta</taxon>
        <taxon>Magnoliopsida</taxon>
        <taxon>eudicotyledons</taxon>
        <taxon>Gunneridae</taxon>
        <taxon>Pentapetalae</taxon>
        <taxon>asterids</taxon>
        <taxon>campanulids</taxon>
        <taxon>Asterales</taxon>
        <taxon>Asteraceae</taxon>
        <taxon>Asteroideae</taxon>
        <taxon>Heliantheae alliance</taxon>
        <taxon>Tageteae</taxon>
        <taxon>Tagetes</taxon>
    </lineage>
</organism>
<protein>
    <submittedName>
        <fullName evidence="1">Uncharacterized protein</fullName>
    </submittedName>
</protein>
<evidence type="ECO:0000313" key="1">
    <source>
        <dbReference type="EMBL" id="KAK1424082.1"/>
    </source>
</evidence>
<evidence type="ECO:0000313" key="2">
    <source>
        <dbReference type="Proteomes" id="UP001229421"/>
    </source>
</evidence>
<name>A0AAD8NWX2_TARER</name>
<proteinExistence type="predicted"/>